<dbReference type="GO" id="GO:0008270">
    <property type="term" value="F:zinc ion binding"/>
    <property type="evidence" value="ECO:0007669"/>
    <property type="project" value="UniProtKB-KW"/>
</dbReference>
<dbReference type="GO" id="GO:0000981">
    <property type="term" value="F:DNA-binding transcription factor activity, RNA polymerase II-specific"/>
    <property type="evidence" value="ECO:0007669"/>
    <property type="project" value="TreeGrafter"/>
</dbReference>
<dbReference type="InterPro" id="IPR013087">
    <property type="entry name" value="Znf_C2H2_type"/>
</dbReference>
<keyword evidence="9" id="KW-1185">Reference proteome</keyword>
<feature type="domain" description="C2H2-type" evidence="7">
    <location>
        <begin position="11"/>
        <end position="38"/>
    </location>
</feature>
<evidence type="ECO:0000313" key="8">
    <source>
        <dbReference type="EMBL" id="KFM61536.1"/>
    </source>
</evidence>
<dbReference type="OrthoDB" id="6435234at2759"/>
<evidence type="ECO:0000256" key="3">
    <source>
        <dbReference type="ARBA" id="ARBA00022771"/>
    </source>
</evidence>
<evidence type="ECO:0000256" key="2">
    <source>
        <dbReference type="ARBA" id="ARBA00022737"/>
    </source>
</evidence>
<keyword evidence="2" id="KW-0677">Repeat</keyword>
<feature type="non-terminal residue" evidence="8">
    <location>
        <position position="69"/>
    </location>
</feature>
<organism evidence="8 9">
    <name type="scientific">Stegodyphus mimosarum</name>
    <name type="common">African social velvet spider</name>
    <dbReference type="NCBI Taxonomy" id="407821"/>
    <lineage>
        <taxon>Eukaryota</taxon>
        <taxon>Metazoa</taxon>
        <taxon>Ecdysozoa</taxon>
        <taxon>Arthropoda</taxon>
        <taxon>Chelicerata</taxon>
        <taxon>Arachnida</taxon>
        <taxon>Araneae</taxon>
        <taxon>Araneomorphae</taxon>
        <taxon>Entelegynae</taxon>
        <taxon>Eresoidea</taxon>
        <taxon>Eresidae</taxon>
        <taxon>Stegodyphus</taxon>
    </lineage>
</organism>
<dbReference type="GO" id="GO:0000978">
    <property type="term" value="F:RNA polymerase II cis-regulatory region sequence-specific DNA binding"/>
    <property type="evidence" value="ECO:0007669"/>
    <property type="project" value="TreeGrafter"/>
</dbReference>
<gene>
    <name evidence="8" type="ORF">X975_19270</name>
</gene>
<dbReference type="PROSITE" id="PS50157">
    <property type="entry name" value="ZINC_FINGER_C2H2_2"/>
    <property type="match status" value="2"/>
</dbReference>
<dbReference type="PANTHER" id="PTHR23235">
    <property type="entry name" value="KRUEPPEL-LIKE TRANSCRIPTION FACTOR"/>
    <property type="match status" value="1"/>
</dbReference>
<reference evidence="8 9" key="1">
    <citation type="submission" date="2013-11" db="EMBL/GenBank/DDBJ databases">
        <title>Genome sequencing of Stegodyphus mimosarum.</title>
        <authorList>
            <person name="Bechsgaard J."/>
        </authorList>
    </citation>
    <scope>NUCLEOTIDE SEQUENCE [LARGE SCALE GENOMIC DNA]</scope>
</reference>
<dbReference type="FunFam" id="3.30.160.60:FF:002343">
    <property type="entry name" value="Zinc finger protein 33A"/>
    <property type="match status" value="1"/>
</dbReference>
<keyword evidence="4" id="KW-0862">Zinc</keyword>
<evidence type="ECO:0000256" key="1">
    <source>
        <dbReference type="ARBA" id="ARBA00022723"/>
    </source>
</evidence>
<keyword evidence="3 6" id="KW-0863">Zinc-finger</keyword>
<evidence type="ECO:0000256" key="5">
    <source>
        <dbReference type="ARBA" id="ARBA00023242"/>
    </source>
</evidence>
<dbReference type="STRING" id="407821.A0A087T8U7"/>
<dbReference type="AlphaFoldDB" id="A0A087T8U7"/>
<dbReference type="PROSITE" id="PS00028">
    <property type="entry name" value="ZINC_FINGER_C2H2_1"/>
    <property type="match status" value="2"/>
</dbReference>
<dbReference type="EMBL" id="KK114012">
    <property type="protein sequence ID" value="KFM61536.1"/>
    <property type="molecule type" value="Genomic_DNA"/>
</dbReference>
<sequence>MCHKTGNPLRYQCGECFYSCDKSDHFKRHIMTHTGERPHLCPFCNRRFTDKSNFNRHVRIHTRNKNLCF</sequence>
<accession>A0A087T8U7</accession>
<name>A0A087T8U7_STEMI</name>
<evidence type="ECO:0000256" key="4">
    <source>
        <dbReference type="ARBA" id="ARBA00022833"/>
    </source>
</evidence>
<proteinExistence type="predicted"/>
<evidence type="ECO:0000259" key="7">
    <source>
        <dbReference type="PROSITE" id="PS50157"/>
    </source>
</evidence>
<dbReference type="Proteomes" id="UP000054359">
    <property type="component" value="Unassembled WGS sequence"/>
</dbReference>
<dbReference type="Pfam" id="PF00096">
    <property type="entry name" value="zf-C2H2"/>
    <property type="match status" value="2"/>
</dbReference>
<feature type="domain" description="C2H2-type" evidence="7">
    <location>
        <begin position="39"/>
        <end position="66"/>
    </location>
</feature>
<evidence type="ECO:0000313" key="9">
    <source>
        <dbReference type="Proteomes" id="UP000054359"/>
    </source>
</evidence>
<evidence type="ECO:0000256" key="6">
    <source>
        <dbReference type="PROSITE-ProRule" id="PRU00042"/>
    </source>
</evidence>
<keyword evidence="5" id="KW-0539">Nucleus</keyword>
<protein>
    <submittedName>
        <fullName evidence="8">Zinc finger protein 500</fullName>
    </submittedName>
</protein>
<dbReference type="SUPFAM" id="SSF57667">
    <property type="entry name" value="beta-beta-alpha zinc fingers"/>
    <property type="match status" value="1"/>
</dbReference>
<dbReference type="PANTHER" id="PTHR23235:SF142">
    <property type="entry name" value="ZINC FINGER PROTEIN 384"/>
    <property type="match status" value="1"/>
</dbReference>
<dbReference type="Gene3D" id="3.30.160.60">
    <property type="entry name" value="Classic Zinc Finger"/>
    <property type="match status" value="2"/>
</dbReference>
<keyword evidence="1" id="KW-0479">Metal-binding</keyword>
<dbReference type="InterPro" id="IPR036236">
    <property type="entry name" value="Znf_C2H2_sf"/>
</dbReference>
<dbReference type="SMART" id="SM00355">
    <property type="entry name" value="ZnF_C2H2"/>
    <property type="match status" value="2"/>
</dbReference>